<dbReference type="STRING" id="700015.Corgl_1549"/>
<dbReference type="Pfam" id="PF03613">
    <property type="entry name" value="EIID-AGA"/>
    <property type="match status" value="1"/>
</dbReference>
<feature type="transmembrane region" description="Helical" evidence="10">
    <location>
        <begin position="287"/>
        <end position="306"/>
    </location>
</feature>
<proteinExistence type="predicted"/>
<feature type="transmembrane region" description="Helical" evidence="10">
    <location>
        <begin position="258"/>
        <end position="280"/>
    </location>
</feature>
<evidence type="ECO:0000256" key="5">
    <source>
        <dbReference type="ARBA" id="ARBA00022683"/>
    </source>
</evidence>
<name>F2NAX0_CORGP</name>
<dbReference type="Proteomes" id="UP000006851">
    <property type="component" value="Chromosome"/>
</dbReference>
<keyword evidence="3" id="KW-1003">Cell membrane</keyword>
<dbReference type="InterPro" id="IPR050303">
    <property type="entry name" value="GatZ_KbaZ_carbometab"/>
</dbReference>
<dbReference type="RefSeq" id="WP_013709390.1">
    <property type="nucleotide sequence ID" value="NC_015389.1"/>
</dbReference>
<keyword evidence="6 10" id="KW-0812">Transmembrane</keyword>
<dbReference type="EMBL" id="CP002628">
    <property type="protein sequence ID" value="AEB07648.1"/>
    <property type="molecule type" value="Genomic_DNA"/>
</dbReference>
<keyword evidence="4" id="KW-0762">Sugar transport</keyword>
<evidence type="ECO:0000313" key="11">
    <source>
        <dbReference type="EMBL" id="AEB07648.1"/>
    </source>
</evidence>
<sequence>MVTGRDPEDKEQNQTTEGFNQKATQETIKQVLNSESVPAITKIDLLKAWWKWCLAVEVPVSFDRMQALAFGYSMNKIIRKLYKNDPKELKEAFHRHTSMFNTNCDWGSVIHGIVISLEEQRAHGAEGISPEMIQSIKLGLMGPLAGIGDAVDQGIVGTIPLAIFVPMALQGNIIAAFIPSLIYLAWSTGWSWFLFRQGYTLGRGAVTEILHSGTIKKVIDAASIMAIFMIGCLSASYVKVSTVLQFDSGGGKFTTVQSILDGILPCLLPFCVVMGMYLYITKRGPKYLNLIAYTMVIAICLTGLGII</sequence>
<dbReference type="GO" id="GO:0009401">
    <property type="term" value="P:phosphoenolpyruvate-dependent sugar phosphotransferase system"/>
    <property type="evidence" value="ECO:0007669"/>
    <property type="project" value="UniProtKB-KW"/>
</dbReference>
<feature type="transmembrane region" description="Helical" evidence="10">
    <location>
        <begin position="173"/>
        <end position="195"/>
    </location>
</feature>
<protein>
    <submittedName>
        <fullName evidence="11">PTS system IID component, Man family</fullName>
    </submittedName>
</protein>
<evidence type="ECO:0000313" key="12">
    <source>
        <dbReference type="Proteomes" id="UP000006851"/>
    </source>
</evidence>
<feature type="transmembrane region" description="Helical" evidence="10">
    <location>
        <begin position="218"/>
        <end position="238"/>
    </location>
</feature>
<dbReference type="PANTHER" id="PTHR32502:SF5">
    <property type="entry name" value="N-ACETYLGALACTOSAMINE PERMEASE IID COMPONENT-RELATED"/>
    <property type="match status" value="1"/>
</dbReference>
<evidence type="ECO:0000256" key="7">
    <source>
        <dbReference type="ARBA" id="ARBA00022989"/>
    </source>
</evidence>
<evidence type="ECO:0000256" key="10">
    <source>
        <dbReference type="SAM" id="Phobius"/>
    </source>
</evidence>
<dbReference type="PANTHER" id="PTHR32502">
    <property type="entry name" value="N-ACETYLGALACTOSAMINE PERMEASE II COMPONENT-RELATED"/>
    <property type="match status" value="1"/>
</dbReference>
<dbReference type="AlphaFoldDB" id="F2NAX0"/>
<evidence type="ECO:0000256" key="4">
    <source>
        <dbReference type="ARBA" id="ARBA00022597"/>
    </source>
</evidence>
<keyword evidence="8 10" id="KW-0472">Membrane</keyword>
<evidence type="ECO:0000256" key="8">
    <source>
        <dbReference type="ARBA" id="ARBA00023136"/>
    </source>
</evidence>
<organism evidence="11 12">
    <name type="scientific">Coriobacterium glomerans (strain ATCC 49209 / DSM 20642 / JCM 10262 / PW2)</name>
    <dbReference type="NCBI Taxonomy" id="700015"/>
    <lineage>
        <taxon>Bacteria</taxon>
        <taxon>Bacillati</taxon>
        <taxon>Actinomycetota</taxon>
        <taxon>Coriobacteriia</taxon>
        <taxon>Coriobacteriales</taxon>
        <taxon>Coriobacteriaceae</taxon>
        <taxon>Coriobacterium</taxon>
    </lineage>
</organism>
<dbReference type="GO" id="GO:0005886">
    <property type="term" value="C:plasma membrane"/>
    <property type="evidence" value="ECO:0007669"/>
    <property type="project" value="UniProtKB-SubCell"/>
</dbReference>
<reference evidence="12" key="1">
    <citation type="journal article" date="2013" name="Stand. Genomic Sci.">
        <title>Complete genome sequence of Coriobacterium glomerans type strain (PW2(T)) from the midgut of Pyrrhocoris apterus L. (red soldier bug).</title>
        <authorList>
            <person name="Stackebrandt E."/>
            <person name="Zeytun A."/>
            <person name="Lapidus A."/>
            <person name="Nolan M."/>
            <person name="Lucas S."/>
            <person name="Hammon N."/>
            <person name="Deshpande S."/>
            <person name="Cheng J.F."/>
            <person name="Tapia R."/>
            <person name="Goodwin L.A."/>
            <person name="Pitluck S."/>
            <person name="Liolios K."/>
            <person name="Pagani I."/>
            <person name="Ivanova N."/>
            <person name="Mavromatis K."/>
            <person name="Mikhailova N."/>
            <person name="Huntemann M."/>
            <person name="Pati A."/>
            <person name="Chen A."/>
            <person name="Palaniappan K."/>
            <person name="Chang Y.J."/>
            <person name="Land M."/>
            <person name="Hauser L."/>
            <person name="Rohde M."/>
            <person name="Pukall R."/>
            <person name="Goker M."/>
            <person name="Detter J.C."/>
            <person name="Woyke T."/>
            <person name="Bristow J."/>
            <person name="Eisen J.A."/>
            <person name="Markowitz V."/>
            <person name="Hugenholtz P."/>
            <person name="Kyrpides N.C."/>
            <person name="Klenk H.P."/>
        </authorList>
    </citation>
    <scope>NUCLEOTIDE SEQUENCE</scope>
    <source>
        <strain evidence="12">ATCC 49209 / DSM 20642 / JCM 10262 / PW2</strain>
    </source>
</reference>
<keyword evidence="5" id="KW-0598">Phosphotransferase system</keyword>
<keyword evidence="2" id="KW-0813">Transport</keyword>
<dbReference type="InterPro" id="IPR004704">
    <property type="entry name" value="PTS_IID_man"/>
</dbReference>
<feature type="compositionally biased region" description="Basic and acidic residues" evidence="9">
    <location>
        <begin position="1"/>
        <end position="12"/>
    </location>
</feature>
<keyword evidence="12" id="KW-1185">Reference proteome</keyword>
<dbReference type="KEGG" id="cgo:Corgl_1549"/>
<keyword evidence="7 10" id="KW-1133">Transmembrane helix</keyword>
<evidence type="ECO:0000256" key="1">
    <source>
        <dbReference type="ARBA" id="ARBA00004651"/>
    </source>
</evidence>
<evidence type="ECO:0000256" key="3">
    <source>
        <dbReference type="ARBA" id="ARBA00022475"/>
    </source>
</evidence>
<evidence type="ECO:0000256" key="2">
    <source>
        <dbReference type="ARBA" id="ARBA00022448"/>
    </source>
</evidence>
<gene>
    <name evidence="11" type="ordered locus">Corgl_1549</name>
</gene>
<dbReference type="PROSITE" id="PS51108">
    <property type="entry name" value="PTS_EIID"/>
    <property type="match status" value="1"/>
</dbReference>
<dbReference type="HOGENOM" id="CLU_060742_0_1_11"/>
<feature type="region of interest" description="Disordered" evidence="9">
    <location>
        <begin position="1"/>
        <end position="21"/>
    </location>
</feature>
<accession>F2NAX0</accession>
<comment type="subcellular location">
    <subcellularLocation>
        <location evidence="1">Cell membrane</location>
        <topology evidence="1">Multi-pass membrane protein</topology>
    </subcellularLocation>
</comment>
<dbReference type="OrthoDB" id="9811533at2"/>
<evidence type="ECO:0000256" key="9">
    <source>
        <dbReference type="SAM" id="MobiDB-lite"/>
    </source>
</evidence>
<dbReference type="eggNOG" id="COG3716">
    <property type="taxonomic scope" value="Bacteria"/>
</dbReference>
<evidence type="ECO:0000256" key="6">
    <source>
        <dbReference type="ARBA" id="ARBA00022692"/>
    </source>
</evidence>